<accession>A0A846JU28</accession>
<dbReference type="Proteomes" id="UP000473681">
    <property type="component" value="Unassembled WGS sequence"/>
</dbReference>
<dbReference type="AlphaFoldDB" id="A0A846JU28"/>
<gene>
    <name evidence="1" type="ORF">FDB51_15295</name>
</gene>
<protein>
    <submittedName>
        <fullName evidence="1">Uncharacterized protein</fullName>
    </submittedName>
</protein>
<comment type="caution">
    <text evidence="1">The sequence shown here is derived from an EMBL/GenBank/DDBJ whole genome shotgun (WGS) entry which is preliminary data.</text>
</comment>
<organism evidence="1 2">
    <name type="scientific">Clostridium botulinum</name>
    <dbReference type="NCBI Taxonomy" id="1491"/>
    <lineage>
        <taxon>Bacteria</taxon>
        <taxon>Bacillati</taxon>
        <taxon>Bacillota</taxon>
        <taxon>Clostridia</taxon>
        <taxon>Eubacteriales</taxon>
        <taxon>Clostridiaceae</taxon>
        <taxon>Clostridium</taxon>
    </lineage>
</organism>
<proteinExistence type="predicted"/>
<evidence type="ECO:0000313" key="1">
    <source>
        <dbReference type="EMBL" id="NFN36449.1"/>
    </source>
</evidence>
<evidence type="ECO:0000313" key="2">
    <source>
        <dbReference type="Proteomes" id="UP000473681"/>
    </source>
</evidence>
<name>A0A846JU28_CLOBO</name>
<reference evidence="1 2" key="1">
    <citation type="submission" date="2019-04" db="EMBL/GenBank/DDBJ databases">
        <title>Genome sequencing of Clostridium botulinum Groups I-IV and Clostridium butyricum.</title>
        <authorList>
            <person name="Brunt J."/>
            <person name="Van Vliet A.H.M."/>
            <person name="Stringer S.C."/>
            <person name="Carter A.T."/>
            <person name="Peck M.W."/>
        </authorList>
    </citation>
    <scope>NUCLEOTIDE SEQUENCE [LARGE SCALE GENOMIC DNA]</scope>
    <source>
        <strain evidence="1 2">CB-K-33E</strain>
    </source>
</reference>
<dbReference type="EMBL" id="SWVK01000023">
    <property type="protein sequence ID" value="NFN36449.1"/>
    <property type="molecule type" value="Genomic_DNA"/>
</dbReference>
<sequence>MFNIFRKKEITVQRELSEKEKEYNEYLKLLEEKAQNAIRITKKNDNLKFLGQYVEKHPVIHRVEVYEDNDKKAYRLDLEF</sequence>